<dbReference type="STRING" id="1797689.A3F24_00300"/>
<dbReference type="InterPro" id="IPR027417">
    <property type="entry name" value="P-loop_NTPase"/>
</dbReference>
<reference evidence="2 3" key="1">
    <citation type="journal article" date="2016" name="Nat. Commun.">
        <title>Thousands of microbial genomes shed light on interconnected biogeochemical processes in an aquifer system.</title>
        <authorList>
            <person name="Anantharaman K."/>
            <person name="Brown C.T."/>
            <person name="Hug L.A."/>
            <person name="Sharon I."/>
            <person name="Castelle C.J."/>
            <person name="Probst A.J."/>
            <person name="Thomas B.C."/>
            <person name="Singh A."/>
            <person name="Wilkins M.J."/>
            <person name="Karaoz U."/>
            <person name="Brodie E.L."/>
            <person name="Williams K.H."/>
            <person name="Hubbard S.S."/>
            <person name="Banfield J.F."/>
        </authorList>
    </citation>
    <scope>NUCLEOTIDE SEQUENCE [LARGE SCALE GENOMIC DNA]</scope>
</reference>
<dbReference type="PANTHER" id="PTHR13696">
    <property type="entry name" value="P-LOOP CONTAINING NUCLEOSIDE TRIPHOSPHATE HYDROLASE"/>
    <property type="match status" value="1"/>
</dbReference>
<feature type="domain" description="AAA" evidence="1">
    <location>
        <begin position="3"/>
        <end position="179"/>
    </location>
</feature>
<dbReference type="Pfam" id="PF13614">
    <property type="entry name" value="AAA_31"/>
    <property type="match status" value="1"/>
</dbReference>
<dbReference type="InterPro" id="IPR025669">
    <property type="entry name" value="AAA_dom"/>
</dbReference>
<comment type="caution">
    <text evidence="2">The sequence shown here is derived from an EMBL/GenBank/DDBJ whole genome shotgun (WGS) entry which is preliminary data.</text>
</comment>
<gene>
    <name evidence="2" type="ORF">A3F24_00300</name>
</gene>
<dbReference type="CDD" id="cd02042">
    <property type="entry name" value="ParAB_family"/>
    <property type="match status" value="1"/>
</dbReference>
<dbReference type="InterPro" id="IPR050678">
    <property type="entry name" value="DNA_Partitioning_ATPase"/>
</dbReference>
<name>A0A1G1Z6D7_9BACT</name>
<organism evidence="2 3">
    <name type="scientific">Candidatus Colwellbacteria bacterium RIFCSPHIGHO2_12_FULL_44_17</name>
    <dbReference type="NCBI Taxonomy" id="1797689"/>
    <lineage>
        <taxon>Bacteria</taxon>
        <taxon>Candidatus Colwelliibacteriota</taxon>
    </lineage>
</organism>
<dbReference type="Gene3D" id="3.40.50.300">
    <property type="entry name" value="P-loop containing nucleotide triphosphate hydrolases"/>
    <property type="match status" value="1"/>
</dbReference>
<dbReference type="EMBL" id="MHIX01000014">
    <property type="protein sequence ID" value="OGY59450.1"/>
    <property type="molecule type" value="Genomic_DNA"/>
</dbReference>
<dbReference type="SUPFAM" id="SSF52540">
    <property type="entry name" value="P-loop containing nucleoside triphosphate hydrolases"/>
    <property type="match status" value="1"/>
</dbReference>
<dbReference type="AlphaFoldDB" id="A0A1G1Z6D7"/>
<dbReference type="FunFam" id="3.40.50.300:FF:000285">
    <property type="entry name" value="Sporulation initiation inhibitor Soj"/>
    <property type="match status" value="1"/>
</dbReference>
<proteinExistence type="predicted"/>
<accession>A0A1G1Z6D7</accession>
<dbReference type="PANTHER" id="PTHR13696:SF52">
    <property type="entry name" value="PARA FAMILY PROTEIN CT_582"/>
    <property type="match status" value="1"/>
</dbReference>
<protein>
    <recommendedName>
        <fullName evidence="1">AAA domain-containing protein</fullName>
    </recommendedName>
</protein>
<dbReference type="Proteomes" id="UP000178515">
    <property type="component" value="Unassembled WGS sequence"/>
</dbReference>
<evidence type="ECO:0000259" key="1">
    <source>
        <dbReference type="Pfam" id="PF13614"/>
    </source>
</evidence>
<evidence type="ECO:0000313" key="2">
    <source>
        <dbReference type="EMBL" id="OGY59450.1"/>
    </source>
</evidence>
<sequence>MARVIAICNQKGGVGKTTTAVNLGSYLAALGKNTLLIDFDPQANASSALGHRADRSATENIYHGIVGRHEPEKIIKHSQIFNFHFIPSGPDLAGALIELVDLPEREYFLRKFVNRLRHHYDYVLIDLPPSLSLLTVNGLVAADEILIPVQAEYYSLEGLSQLLETIALIQNNLRHPLRIAGAVLTMYDRREHLSREIGKNLRNHFPHTVFEIEIPRVISLAEAPSFGKPILLHDPYSPGAAAYRRLAEEVMRDENYYKQKDKEFGNFINEP</sequence>
<evidence type="ECO:0000313" key="3">
    <source>
        <dbReference type="Proteomes" id="UP000178515"/>
    </source>
</evidence>